<dbReference type="SUPFAM" id="SSF52047">
    <property type="entry name" value="RNI-like"/>
    <property type="match status" value="1"/>
</dbReference>
<evidence type="ECO:0000313" key="1">
    <source>
        <dbReference type="EMBL" id="KAF9983483.1"/>
    </source>
</evidence>
<dbReference type="AlphaFoldDB" id="A0A9P6SMU2"/>
<proteinExistence type="predicted"/>
<dbReference type="EMBL" id="JAAAHW010003473">
    <property type="protein sequence ID" value="KAF9983483.1"/>
    <property type="molecule type" value="Genomic_DNA"/>
</dbReference>
<accession>A0A9P6SMU2</accession>
<sequence length="429" mass="48542">MPKTKNPLEIPEILALVGMYIPMWQPVVGGYSFHPQDMLSCTLVSHHFRITLLPILWYTFDEKASSAVPIENIRKYTPYFRHHFNYGYRKDYPTHCREPCTRLTQLTIAVSQKGEHDIEFIKSNPGLKRLECTENYYSDAFTHLSQLEHLRYQNMGNKSHQQSFQLISKNLKSLRLKSSIGKLGLEGLVFPNLKELSTDLCDLQDAMDLLHGCPNLESLESVESFSPRSLLNVTQALKSGACPVLRSMRLRALNGQEEDLAVMLKNRRGLTHLDLNVALVSVNLIEAIGCHASSLTHLAIRGGIWAPSTFSFLLEILSSRGHLKDVRIQGMTNEAIDPLITKMRWKNPDVLESLTLKSDTLILGGEQVKSEVFTMPSDDCLGPWMLPPGKESRTPNLAFLKVLFKMAQGFSGLRTITINDVVYRKFDLQ</sequence>
<dbReference type="Gene3D" id="3.80.10.10">
    <property type="entry name" value="Ribonuclease Inhibitor"/>
    <property type="match status" value="1"/>
</dbReference>
<keyword evidence="2" id="KW-1185">Reference proteome</keyword>
<organism evidence="1 2">
    <name type="scientific">Modicella reniformis</name>
    <dbReference type="NCBI Taxonomy" id="1440133"/>
    <lineage>
        <taxon>Eukaryota</taxon>
        <taxon>Fungi</taxon>
        <taxon>Fungi incertae sedis</taxon>
        <taxon>Mucoromycota</taxon>
        <taxon>Mortierellomycotina</taxon>
        <taxon>Mortierellomycetes</taxon>
        <taxon>Mortierellales</taxon>
        <taxon>Mortierellaceae</taxon>
        <taxon>Modicella</taxon>
    </lineage>
</organism>
<dbReference type="InterPro" id="IPR032675">
    <property type="entry name" value="LRR_dom_sf"/>
</dbReference>
<dbReference type="Proteomes" id="UP000749646">
    <property type="component" value="Unassembled WGS sequence"/>
</dbReference>
<reference evidence="1" key="1">
    <citation type="journal article" date="2020" name="Fungal Divers.">
        <title>Resolving the Mortierellaceae phylogeny through synthesis of multi-gene phylogenetics and phylogenomics.</title>
        <authorList>
            <person name="Vandepol N."/>
            <person name="Liber J."/>
            <person name="Desiro A."/>
            <person name="Na H."/>
            <person name="Kennedy M."/>
            <person name="Barry K."/>
            <person name="Grigoriev I.V."/>
            <person name="Miller A.N."/>
            <person name="O'Donnell K."/>
            <person name="Stajich J.E."/>
            <person name="Bonito G."/>
        </authorList>
    </citation>
    <scope>NUCLEOTIDE SEQUENCE</scope>
    <source>
        <strain evidence="1">MES-2147</strain>
    </source>
</reference>
<gene>
    <name evidence="1" type="ORF">BGZ65_001744</name>
</gene>
<name>A0A9P6SMU2_9FUNG</name>
<dbReference type="OrthoDB" id="2384330at2759"/>
<protein>
    <submittedName>
        <fullName evidence="1">Uncharacterized protein</fullName>
    </submittedName>
</protein>
<comment type="caution">
    <text evidence="1">The sequence shown here is derived from an EMBL/GenBank/DDBJ whole genome shotgun (WGS) entry which is preliminary data.</text>
</comment>
<evidence type="ECO:0000313" key="2">
    <source>
        <dbReference type="Proteomes" id="UP000749646"/>
    </source>
</evidence>